<evidence type="ECO:0000313" key="2">
    <source>
        <dbReference type="Proteomes" id="UP001396334"/>
    </source>
</evidence>
<keyword evidence="2" id="KW-1185">Reference proteome</keyword>
<protein>
    <submittedName>
        <fullName evidence="1">Uncharacterized protein</fullName>
    </submittedName>
</protein>
<proteinExistence type="predicted"/>
<name>A0ABR2T7D7_9ROSI</name>
<accession>A0ABR2T7D7</accession>
<dbReference type="EMBL" id="JBBPBN010000008">
    <property type="protein sequence ID" value="KAK9033272.1"/>
    <property type="molecule type" value="Genomic_DNA"/>
</dbReference>
<sequence>MPTPSQGVHPNTTSCYLPTMTVHHGNIGDAKLDLQVQWPETKKKKAMSEFSATASANMIAKKERNSS</sequence>
<comment type="caution">
    <text evidence="1">The sequence shown here is derived from an EMBL/GenBank/DDBJ whole genome shotgun (WGS) entry which is preliminary data.</text>
</comment>
<dbReference type="Proteomes" id="UP001396334">
    <property type="component" value="Unassembled WGS sequence"/>
</dbReference>
<gene>
    <name evidence="1" type="ORF">V6N11_018305</name>
</gene>
<reference evidence="1 2" key="1">
    <citation type="journal article" date="2024" name="G3 (Bethesda)">
        <title>Genome assembly of Hibiscus sabdariffa L. provides insights into metabolisms of medicinal natural products.</title>
        <authorList>
            <person name="Kim T."/>
        </authorList>
    </citation>
    <scope>NUCLEOTIDE SEQUENCE [LARGE SCALE GENOMIC DNA]</scope>
    <source>
        <strain evidence="1">TK-2024</strain>
        <tissue evidence="1">Old leaves</tissue>
    </source>
</reference>
<evidence type="ECO:0000313" key="1">
    <source>
        <dbReference type="EMBL" id="KAK9033272.1"/>
    </source>
</evidence>
<organism evidence="1 2">
    <name type="scientific">Hibiscus sabdariffa</name>
    <name type="common">roselle</name>
    <dbReference type="NCBI Taxonomy" id="183260"/>
    <lineage>
        <taxon>Eukaryota</taxon>
        <taxon>Viridiplantae</taxon>
        <taxon>Streptophyta</taxon>
        <taxon>Embryophyta</taxon>
        <taxon>Tracheophyta</taxon>
        <taxon>Spermatophyta</taxon>
        <taxon>Magnoliopsida</taxon>
        <taxon>eudicotyledons</taxon>
        <taxon>Gunneridae</taxon>
        <taxon>Pentapetalae</taxon>
        <taxon>rosids</taxon>
        <taxon>malvids</taxon>
        <taxon>Malvales</taxon>
        <taxon>Malvaceae</taxon>
        <taxon>Malvoideae</taxon>
        <taxon>Hibiscus</taxon>
    </lineage>
</organism>